<feature type="compositionally biased region" description="Basic and acidic residues" evidence="1">
    <location>
        <begin position="62"/>
        <end position="82"/>
    </location>
</feature>
<sequence length="92" mass="9447">MSEHSGSADGMSQHSGGADAMSGHGGDADERVESRAEHLLPEERAAGSADPEAQAEAILADSDLREADQRAAPDTVLEHRTSAEAAGVEPPD</sequence>
<gene>
    <name evidence="2" type="ORF">ACFFHU_15965</name>
</gene>
<dbReference type="Proteomes" id="UP001589894">
    <property type="component" value="Unassembled WGS sequence"/>
</dbReference>
<accession>A0ABV6NXW1</accession>
<evidence type="ECO:0000313" key="2">
    <source>
        <dbReference type="EMBL" id="MFC0565625.1"/>
    </source>
</evidence>
<feature type="compositionally biased region" description="Basic and acidic residues" evidence="1">
    <location>
        <begin position="26"/>
        <end position="45"/>
    </location>
</feature>
<protein>
    <submittedName>
        <fullName evidence="2">Uncharacterized protein</fullName>
    </submittedName>
</protein>
<organism evidence="2 3">
    <name type="scientific">Plantactinospora siamensis</name>
    <dbReference type="NCBI Taxonomy" id="555372"/>
    <lineage>
        <taxon>Bacteria</taxon>
        <taxon>Bacillati</taxon>
        <taxon>Actinomycetota</taxon>
        <taxon>Actinomycetes</taxon>
        <taxon>Micromonosporales</taxon>
        <taxon>Micromonosporaceae</taxon>
        <taxon>Plantactinospora</taxon>
    </lineage>
</organism>
<dbReference type="EMBL" id="JBHLUE010000011">
    <property type="protein sequence ID" value="MFC0565625.1"/>
    <property type="molecule type" value="Genomic_DNA"/>
</dbReference>
<dbReference type="RefSeq" id="WP_377339566.1">
    <property type="nucleotide sequence ID" value="NZ_JBHLUE010000011.1"/>
</dbReference>
<reference evidence="2 3" key="1">
    <citation type="submission" date="2024-09" db="EMBL/GenBank/DDBJ databases">
        <authorList>
            <person name="Sun Q."/>
            <person name="Mori K."/>
        </authorList>
    </citation>
    <scope>NUCLEOTIDE SEQUENCE [LARGE SCALE GENOMIC DNA]</scope>
    <source>
        <strain evidence="2 3">TBRC 2205</strain>
    </source>
</reference>
<comment type="caution">
    <text evidence="2">The sequence shown here is derived from an EMBL/GenBank/DDBJ whole genome shotgun (WGS) entry which is preliminary data.</text>
</comment>
<proteinExistence type="predicted"/>
<evidence type="ECO:0000256" key="1">
    <source>
        <dbReference type="SAM" id="MobiDB-lite"/>
    </source>
</evidence>
<keyword evidence="3" id="KW-1185">Reference proteome</keyword>
<name>A0ABV6NXW1_9ACTN</name>
<evidence type="ECO:0000313" key="3">
    <source>
        <dbReference type="Proteomes" id="UP001589894"/>
    </source>
</evidence>
<feature type="region of interest" description="Disordered" evidence="1">
    <location>
        <begin position="1"/>
        <end position="92"/>
    </location>
</feature>